<dbReference type="InterPro" id="IPR036047">
    <property type="entry name" value="F-box-like_dom_sf"/>
</dbReference>
<evidence type="ECO:0000313" key="3">
    <source>
        <dbReference type="EMBL" id="KAF2849227.1"/>
    </source>
</evidence>
<evidence type="ECO:0000313" key="4">
    <source>
        <dbReference type="Proteomes" id="UP000799423"/>
    </source>
</evidence>
<keyword evidence="1" id="KW-0472">Membrane</keyword>
<reference evidence="3" key="1">
    <citation type="submission" date="2020-01" db="EMBL/GenBank/DDBJ databases">
        <authorList>
            <consortium name="DOE Joint Genome Institute"/>
            <person name="Haridas S."/>
            <person name="Albert R."/>
            <person name="Binder M."/>
            <person name="Bloem J."/>
            <person name="Labutti K."/>
            <person name="Salamov A."/>
            <person name="Andreopoulos B."/>
            <person name="Baker S.E."/>
            <person name="Barry K."/>
            <person name="Bills G."/>
            <person name="Bluhm B.H."/>
            <person name="Cannon C."/>
            <person name="Castanera R."/>
            <person name="Culley D.E."/>
            <person name="Daum C."/>
            <person name="Ezra D."/>
            <person name="Gonzalez J.B."/>
            <person name="Henrissat B."/>
            <person name="Kuo A."/>
            <person name="Liang C."/>
            <person name="Lipzen A."/>
            <person name="Lutzoni F."/>
            <person name="Magnuson J."/>
            <person name="Mondo S."/>
            <person name="Nolan M."/>
            <person name="Ohm R."/>
            <person name="Pangilinan J."/>
            <person name="Park H.-J."/>
            <person name="Ramirez L."/>
            <person name="Alfaro M."/>
            <person name="Sun H."/>
            <person name="Tritt A."/>
            <person name="Yoshinaga Y."/>
            <person name="Zwiers L.-H."/>
            <person name="Turgeon B.G."/>
            <person name="Goodwin S.B."/>
            <person name="Spatafora J.W."/>
            <person name="Crous P.W."/>
            <person name="Grigoriev I.V."/>
        </authorList>
    </citation>
    <scope>NUCLEOTIDE SEQUENCE</scope>
    <source>
        <strain evidence="3">IPT5</strain>
    </source>
</reference>
<dbReference type="Pfam" id="PF12937">
    <property type="entry name" value="F-box-like"/>
    <property type="match status" value="1"/>
</dbReference>
<evidence type="ECO:0000256" key="1">
    <source>
        <dbReference type="SAM" id="Phobius"/>
    </source>
</evidence>
<gene>
    <name evidence="3" type="ORF">T440DRAFT_469640</name>
</gene>
<dbReference type="SMART" id="SM00256">
    <property type="entry name" value="FBOX"/>
    <property type="match status" value="1"/>
</dbReference>
<feature type="domain" description="F-box" evidence="2">
    <location>
        <begin position="15"/>
        <end position="60"/>
    </location>
</feature>
<dbReference type="CDD" id="cd09917">
    <property type="entry name" value="F-box_SF"/>
    <property type="match status" value="1"/>
</dbReference>
<keyword evidence="4" id="KW-1185">Reference proteome</keyword>
<proteinExistence type="predicted"/>
<dbReference type="Gene3D" id="1.20.1280.50">
    <property type="match status" value="1"/>
</dbReference>
<dbReference type="PROSITE" id="PS50181">
    <property type="entry name" value="FBOX"/>
    <property type="match status" value="1"/>
</dbReference>
<dbReference type="Proteomes" id="UP000799423">
    <property type="component" value="Unassembled WGS sequence"/>
</dbReference>
<accession>A0A6A7B3J1</accession>
<dbReference type="AlphaFoldDB" id="A0A6A7B3J1"/>
<dbReference type="InterPro" id="IPR001810">
    <property type="entry name" value="F-box_dom"/>
</dbReference>
<feature type="transmembrane region" description="Helical" evidence="1">
    <location>
        <begin position="189"/>
        <end position="213"/>
    </location>
</feature>
<evidence type="ECO:0000259" key="2">
    <source>
        <dbReference type="PROSITE" id="PS50181"/>
    </source>
</evidence>
<name>A0A6A7B3J1_9PLEO</name>
<organism evidence="3 4">
    <name type="scientific">Plenodomus tracheiphilus IPT5</name>
    <dbReference type="NCBI Taxonomy" id="1408161"/>
    <lineage>
        <taxon>Eukaryota</taxon>
        <taxon>Fungi</taxon>
        <taxon>Dikarya</taxon>
        <taxon>Ascomycota</taxon>
        <taxon>Pezizomycotina</taxon>
        <taxon>Dothideomycetes</taxon>
        <taxon>Pleosporomycetidae</taxon>
        <taxon>Pleosporales</taxon>
        <taxon>Pleosporineae</taxon>
        <taxon>Leptosphaeriaceae</taxon>
        <taxon>Plenodomus</taxon>
    </lineage>
</organism>
<protein>
    <recommendedName>
        <fullName evidence="2">F-box domain-containing protein</fullName>
    </recommendedName>
</protein>
<dbReference type="SUPFAM" id="SSF81383">
    <property type="entry name" value="F-box domain"/>
    <property type="match status" value="1"/>
</dbReference>
<keyword evidence="1" id="KW-0812">Transmembrane</keyword>
<sequence>MDRLQFERLNLEPGVCLLDQLPTELLLVIFKQLDTSSLCALSLVSKRCQHTAQDVLYHDVDLRPVNDEEGVTESNISMFLWTICHQPHLGDKVQKLSWMPSYQLVKPRIESPRVVDDSCLSIDLPDSYVCEQYLAGKILNRLPNLGYIIFRRYSTQARTNRHSATFPEEMSLQLDALSSVPGLAKLARIYVYGCCLNWIALSLGTLWTLYLGFRASVDLPHDNSVAGNITKFRFITHHPLAKPNKAHFTLTNVTDLLARFPNLQDVLVYSKKKQWSYALPLTAFGYCCPNSIYAMLDSAPSIKSFAIRNFGQSPDSQAHSEAQIDLRKYFNLTEIRMTEEAFIGDMGIEGVPYVSPAAGLPRSIERVTISFTNARISESRPVVPRTRALGWLELFSKAEFLCLEWVAVACSDGFGNVQEITNAVQNSAGIQSLRDSRVGVWIWYDPDV</sequence>
<dbReference type="OrthoDB" id="10493745at2759"/>
<keyword evidence="1" id="KW-1133">Transmembrane helix</keyword>
<dbReference type="EMBL" id="MU006313">
    <property type="protein sequence ID" value="KAF2849227.1"/>
    <property type="molecule type" value="Genomic_DNA"/>
</dbReference>